<gene>
    <name evidence="1" type="ORF">CGI_10028172</name>
</gene>
<protein>
    <submittedName>
        <fullName evidence="1">Uncharacterized protein</fullName>
    </submittedName>
</protein>
<dbReference type="HOGENOM" id="CLU_2760314_0_0_1"/>
<evidence type="ECO:0000313" key="1">
    <source>
        <dbReference type="EMBL" id="EKC41990.1"/>
    </source>
</evidence>
<name>K1RK45_MAGGI</name>
<organism evidence="1">
    <name type="scientific">Magallana gigas</name>
    <name type="common">Pacific oyster</name>
    <name type="synonym">Crassostrea gigas</name>
    <dbReference type="NCBI Taxonomy" id="29159"/>
    <lineage>
        <taxon>Eukaryota</taxon>
        <taxon>Metazoa</taxon>
        <taxon>Spiralia</taxon>
        <taxon>Lophotrochozoa</taxon>
        <taxon>Mollusca</taxon>
        <taxon>Bivalvia</taxon>
        <taxon>Autobranchia</taxon>
        <taxon>Pteriomorphia</taxon>
        <taxon>Ostreida</taxon>
        <taxon>Ostreoidea</taxon>
        <taxon>Ostreidae</taxon>
        <taxon>Magallana</taxon>
    </lineage>
</organism>
<proteinExistence type="predicted"/>
<dbReference type="EMBL" id="JH818444">
    <property type="protein sequence ID" value="EKC41990.1"/>
    <property type="molecule type" value="Genomic_DNA"/>
</dbReference>
<dbReference type="InParanoid" id="K1RK45"/>
<accession>K1RK45</accession>
<sequence length="70" mass="7337">MITRVCCDSPDCRSCGSPLAVRCDTTPVLLTTSHPFSPLSLDRCPLHLAASLPLSFAALSSPVLLKPAKG</sequence>
<dbReference type="AlphaFoldDB" id="K1RK45"/>
<reference evidence="1" key="1">
    <citation type="journal article" date="2012" name="Nature">
        <title>The oyster genome reveals stress adaptation and complexity of shell formation.</title>
        <authorList>
            <person name="Zhang G."/>
            <person name="Fang X."/>
            <person name="Guo X."/>
            <person name="Li L."/>
            <person name="Luo R."/>
            <person name="Xu F."/>
            <person name="Yang P."/>
            <person name="Zhang L."/>
            <person name="Wang X."/>
            <person name="Qi H."/>
            <person name="Xiong Z."/>
            <person name="Que H."/>
            <person name="Xie Y."/>
            <person name="Holland P.W."/>
            <person name="Paps J."/>
            <person name="Zhu Y."/>
            <person name="Wu F."/>
            <person name="Chen Y."/>
            <person name="Wang J."/>
            <person name="Peng C."/>
            <person name="Meng J."/>
            <person name="Yang L."/>
            <person name="Liu J."/>
            <person name="Wen B."/>
            <person name="Zhang N."/>
            <person name="Huang Z."/>
            <person name="Zhu Q."/>
            <person name="Feng Y."/>
            <person name="Mount A."/>
            <person name="Hedgecock D."/>
            <person name="Xu Z."/>
            <person name="Liu Y."/>
            <person name="Domazet-Loso T."/>
            <person name="Du Y."/>
            <person name="Sun X."/>
            <person name="Zhang S."/>
            <person name="Liu B."/>
            <person name="Cheng P."/>
            <person name="Jiang X."/>
            <person name="Li J."/>
            <person name="Fan D."/>
            <person name="Wang W."/>
            <person name="Fu W."/>
            <person name="Wang T."/>
            <person name="Wang B."/>
            <person name="Zhang J."/>
            <person name="Peng Z."/>
            <person name="Li Y."/>
            <person name="Li N."/>
            <person name="Wang J."/>
            <person name="Chen M."/>
            <person name="He Y."/>
            <person name="Tan F."/>
            <person name="Song X."/>
            <person name="Zheng Q."/>
            <person name="Huang R."/>
            <person name="Yang H."/>
            <person name="Du X."/>
            <person name="Chen L."/>
            <person name="Yang M."/>
            <person name="Gaffney P.M."/>
            <person name="Wang S."/>
            <person name="Luo L."/>
            <person name="She Z."/>
            <person name="Ming Y."/>
            <person name="Huang W."/>
            <person name="Zhang S."/>
            <person name="Huang B."/>
            <person name="Zhang Y."/>
            <person name="Qu T."/>
            <person name="Ni P."/>
            <person name="Miao G."/>
            <person name="Wang J."/>
            <person name="Wang Q."/>
            <person name="Steinberg C.E."/>
            <person name="Wang H."/>
            <person name="Li N."/>
            <person name="Qian L."/>
            <person name="Zhang G."/>
            <person name="Li Y."/>
            <person name="Yang H."/>
            <person name="Liu X."/>
            <person name="Wang J."/>
            <person name="Yin Y."/>
            <person name="Wang J."/>
        </authorList>
    </citation>
    <scope>NUCLEOTIDE SEQUENCE [LARGE SCALE GENOMIC DNA]</scope>
    <source>
        <strain evidence="1">05x7-T-G4-1.051#20</strain>
    </source>
</reference>